<dbReference type="VEuPathDB" id="TriTrypDB:LDHU3_36.9160"/>
<feature type="region of interest" description="Disordered" evidence="2">
    <location>
        <begin position="280"/>
        <end position="324"/>
    </location>
</feature>
<feature type="compositionally biased region" description="Polar residues" evidence="2">
    <location>
        <begin position="127"/>
        <end position="137"/>
    </location>
</feature>
<feature type="compositionally biased region" description="Polar residues" evidence="2">
    <location>
        <begin position="226"/>
        <end position="237"/>
    </location>
</feature>
<dbReference type="EMBL" id="CP029535">
    <property type="protein sequence ID" value="AYU84092.1"/>
    <property type="molecule type" value="Genomic_DNA"/>
</dbReference>
<dbReference type="GO" id="GO:0005737">
    <property type="term" value="C:cytoplasm"/>
    <property type="evidence" value="ECO:0007669"/>
    <property type="project" value="TreeGrafter"/>
</dbReference>
<dbReference type="GO" id="GO:0000062">
    <property type="term" value="F:fatty-acyl-CoA binding"/>
    <property type="evidence" value="ECO:0007669"/>
    <property type="project" value="InterPro"/>
</dbReference>
<dbReference type="VEuPathDB" id="TriTrypDB:LdBPK_366870.1"/>
<accession>A0A3S7XC89</accession>
<name>A0A3S7XC89_LEIDO</name>
<feature type="region of interest" description="Disordered" evidence="2">
    <location>
        <begin position="221"/>
        <end position="254"/>
    </location>
</feature>
<keyword evidence="1" id="KW-0446">Lipid-binding</keyword>
<sequence length="324" mass="35137">MELSFPDKYYEVAKYFDYYIGNLEESPLLSDAQRLMFYALRQQADHGQCTTAAPSFWYSRERHKHQAWKQLGRMSNFEAMVFFVQQFEQLLTQLENSTGQPAPTSGAAARAGGVDWPSRLREMKSKTAPNPGNSPHSSEALASGGARANNDILAIRQGPSPATAGEEACRESPPSKLSAAEMADWDADVLSHSGATVENIRYLATELMRARHAFRQLLEKNAPSHAEQNGTGASTNGPPIRAGRTCLTPSGAAPAAPGPPLKPIWCSNDSAARVPIVPPPVRPSARSMTEAAVRDSCGAPQSKKMPVATDRPVSPSALSTWFNW</sequence>
<feature type="region of interest" description="Disordered" evidence="2">
    <location>
        <begin position="123"/>
        <end position="143"/>
    </location>
</feature>
<dbReference type="VEuPathDB" id="TriTrypDB:LdCL_360081200"/>
<evidence type="ECO:0000256" key="1">
    <source>
        <dbReference type="ARBA" id="ARBA00023121"/>
    </source>
</evidence>
<dbReference type="OrthoDB" id="346910at2759"/>
<reference evidence="4 5" key="1">
    <citation type="journal article" date="2018" name="Sci. Rep.">
        <title>A complete Leishmania donovani reference genome identifies novel genetic variations associated with virulence.</title>
        <authorList>
            <person name="Lypaczewski P."/>
            <person name="Hoshizaki J."/>
            <person name="Zhang W.-W."/>
            <person name="McCall L.-I."/>
            <person name="Torcivia-Rodriguez J."/>
            <person name="Simonyan V."/>
            <person name="Kaur A."/>
            <person name="Dewar K."/>
            <person name="Matlashewski G."/>
        </authorList>
    </citation>
    <scope>NUCLEOTIDE SEQUENCE [LARGE SCALE GENOMIC DNA]</scope>
    <source>
        <strain evidence="4 5">LdCL</strain>
    </source>
</reference>
<dbReference type="Pfam" id="PF00887">
    <property type="entry name" value="ACBP"/>
    <property type="match status" value="1"/>
</dbReference>
<dbReference type="PROSITE" id="PS51228">
    <property type="entry name" value="ACB_2"/>
    <property type="match status" value="1"/>
</dbReference>
<dbReference type="PANTHER" id="PTHR23310">
    <property type="entry name" value="ACYL-COA-BINDING PROTEIN, ACBP"/>
    <property type="match status" value="1"/>
</dbReference>
<feature type="domain" description="ACB" evidence="3">
    <location>
        <begin position="12"/>
        <end position="96"/>
    </location>
</feature>
<feature type="region of interest" description="Disordered" evidence="2">
    <location>
        <begin position="96"/>
        <end position="115"/>
    </location>
</feature>
<dbReference type="Gene3D" id="1.20.80.10">
    <property type="match status" value="1"/>
</dbReference>
<dbReference type="GO" id="GO:0006631">
    <property type="term" value="P:fatty acid metabolic process"/>
    <property type="evidence" value="ECO:0007669"/>
    <property type="project" value="TreeGrafter"/>
</dbReference>
<proteinExistence type="predicted"/>
<dbReference type="AlphaFoldDB" id="A0A3S7XC89"/>
<feature type="region of interest" description="Disordered" evidence="2">
    <location>
        <begin position="157"/>
        <end position="180"/>
    </location>
</feature>
<protein>
    <submittedName>
        <fullName evidence="4">Acyl CoA binding protein, putative</fullName>
    </submittedName>
</protein>
<dbReference type="PANTHER" id="PTHR23310:SF77">
    <property type="entry name" value="LD25952P"/>
    <property type="match status" value="1"/>
</dbReference>
<evidence type="ECO:0000313" key="5">
    <source>
        <dbReference type="Proteomes" id="UP000274082"/>
    </source>
</evidence>
<organism evidence="4 5">
    <name type="scientific">Leishmania donovani</name>
    <dbReference type="NCBI Taxonomy" id="5661"/>
    <lineage>
        <taxon>Eukaryota</taxon>
        <taxon>Discoba</taxon>
        <taxon>Euglenozoa</taxon>
        <taxon>Kinetoplastea</taxon>
        <taxon>Metakinetoplastina</taxon>
        <taxon>Trypanosomatida</taxon>
        <taxon>Trypanosomatidae</taxon>
        <taxon>Leishmaniinae</taxon>
        <taxon>Leishmania</taxon>
    </lineage>
</organism>
<dbReference type="InterPro" id="IPR000582">
    <property type="entry name" value="Acyl-CoA-binding_protein"/>
</dbReference>
<gene>
    <name evidence="4" type="ORF">LdCL_360081200</name>
</gene>
<dbReference type="Proteomes" id="UP000274082">
    <property type="component" value="Chromosome 36"/>
</dbReference>
<evidence type="ECO:0000313" key="4">
    <source>
        <dbReference type="EMBL" id="AYU84092.1"/>
    </source>
</evidence>
<evidence type="ECO:0000256" key="2">
    <source>
        <dbReference type="SAM" id="MobiDB-lite"/>
    </source>
</evidence>
<dbReference type="InterPro" id="IPR014352">
    <property type="entry name" value="FERM/acyl-CoA-bd_prot_sf"/>
</dbReference>
<dbReference type="SUPFAM" id="SSF47027">
    <property type="entry name" value="Acyl-CoA binding protein"/>
    <property type="match status" value="1"/>
</dbReference>
<dbReference type="InterPro" id="IPR035984">
    <property type="entry name" value="Acyl-CoA-binding_sf"/>
</dbReference>
<evidence type="ECO:0000259" key="3">
    <source>
        <dbReference type="PROSITE" id="PS51228"/>
    </source>
</evidence>
<keyword evidence="5" id="KW-1185">Reference proteome</keyword>